<keyword evidence="4" id="KW-1185">Reference proteome</keyword>
<evidence type="ECO:0000256" key="1">
    <source>
        <dbReference type="SAM" id="Phobius"/>
    </source>
</evidence>
<keyword evidence="1" id="KW-1133">Transmembrane helix</keyword>
<keyword evidence="1" id="KW-0472">Membrane</keyword>
<evidence type="ECO:0000256" key="2">
    <source>
        <dbReference type="SAM" id="SignalP"/>
    </source>
</evidence>
<name>A0ABR9CXP4_9GAMM</name>
<reference evidence="3 4" key="1">
    <citation type="submission" date="2020-09" db="EMBL/GenBank/DDBJ databases">
        <title>Methylomonas albis sp. nov. and Methylomonas fluvii sp. nov.: Two cold-adapted methanotrophs from the River Elbe and an amended description of Methylovulum psychrotolerans strain Eb1.</title>
        <authorList>
            <person name="Bussmann I.K."/>
            <person name="Klings K.-W."/>
            <person name="Warnstedt J."/>
            <person name="Hoppert M."/>
            <person name="Saborowski A."/>
            <person name="Horn F."/>
            <person name="Liebner S."/>
        </authorList>
    </citation>
    <scope>NUCLEOTIDE SEQUENCE [LARGE SCALE GENOMIC DNA]</scope>
    <source>
        <strain evidence="3 4">EbA</strain>
    </source>
</reference>
<dbReference type="EMBL" id="JACXSS010000001">
    <property type="protein sequence ID" value="MBD9355286.1"/>
    <property type="molecule type" value="Genomic_DNA"/>
</dbReference>
<keyword evidence="1" id="KW-0812">Transmembrane</keyword>
<keyword evidence="2" id="KW-0732">Signal</keyword>
<feature type="transmembrane region" description="Helical" evidence="1">
    <location>
        <begin position="175"/>
        <end position="194"/>
    </location>
</feature>
<accession>A0ABR9CXP4</accession>
<evidence type="ECO:0000313" key="4">
    <source>
        <dbReference type="Proteomes" id="UP000652176"/>
    </source>
</evidence>
<feature type="chain" id="PRO_5045092194" evidence="2">
    <location>
        <begin position="38"/>
        <end position="200"/>
    </location>
</feature>
<dbReference type="Proteomes" id="UP000652176">
    <property type="component" value="Unassembled WGS sequence"/>
</dbReference>
<sequence>MDTFLRQPLSQLPKTLRTPALACALMLAGFMPATGQAAIVNYALNFTDSHTHATGSGSFIWNTDTEIMTSLNWNFSGVTGSVLDSALATTYHSYDPIAGTYGELFYRFLTAPQAYLIAEYGLTSASVGEMPYNVSSSYFGFVAFGAEKTSSLGTYRFLDKSYNLATEGYVSAAPVPVPAAIWLFCSALAGFGFVRTRKTA</sequence>
<proteinExistence type="predicted"/>
<protein>
    <submittedName>
        <fullName evidence="3">VPLPA-CTERM sorting domain-containing protein</fullName>
    </submittedName>
</protein>
<comment type="caution">
    <text evidence="3">The sequence shown here is derived from an EMBL/GenBank/DDBJ whole genome shotgun (WGS) entry which is preliminary data.</text>
</comment>
<evidence type="ECO:0000313" key="3">
    <source>
        <dbReference type="EMBL" id="MBD9355286.1"/>
    </source>
</evidence>
<organism evidence="3 4">
    <name type="scientific">Methylomonas albis</name>
    <dbReference type="NCBI Taxonomy" id="1854563"/>
    <lineage>
        <taxon>Bacteria</taxon>
        <taxon>Pseudomonadati</taxon>
        <taxon>Pseudomonadota</taxon>
        <taxon>Gammaproteobacteria</taxon>
        <taxon>Methylococcales</taxon>
        <taxon>Methylococcaceae</taxon>
        <taxon>Methylomonas</taxon>
    </lineage>
</organism>
<feature type="signal peptide" evidence="2">
    <location>
        <begin position="1"/>
        <end position="37"/>
    </location>
</feature>
<gene>
    <name evidence="3" type="ORF">IE877_05240</name>
</gene>
<dbReference type="RefSeq" id="WP_192373677.1">
    <property type="nucleotide sequence ID" value="NZ_CAJHIV010000001.1"/>
</dbReference>